<evidence type="ECO:0000256" key="3">
    <source>
        <dbReference type="ARBA" id="ARBA00022692"/>
    </source>
</evidence>
<keyword evidence="5 6" id="KW-0472">Membrane</keyword>
<dbReference type="Proteomes" id="UP000053268">
    <property type="component" value="Unassembled WGS sequence"/>
</dbReference>
<keyword evidence="3 6" id="KW-0812">Transmembrane</keyword>
<evidence type="ECO:0000313" key="9">
    <source>
        <dbReference type="Proteomes" id="UP000053268"/>
    </source>
</evidence>
<dbReference type="PANTHER" id="PTHR10283:SF82">
    <property type="entry name" value="SOLUTE CARRIER FAMILY 13 MEMBER 2"/>
    <property type="match status" value="1"/>
</dbReference>
<evidence type="ECO:0000256" key="1">
    <source>
        <dbReference type="ARBA" id="ARBA00004141"/>
    </source>
</evidence>
<evidence type="ECO:0000256" key="4">
    <source>
        <dbReference type="ARBA" id="ARBA00022989"/>
    </source>
</evidence>
<dbReference type="Pfam" id="PF03600">
    <property type="entry name" value="CitMHS"/>
    <property type="match status" value="1"/>
</dbReference>
<feature type="transmembrane region" description="Helical" evidence="6">
    <location>
        <begin position="12"/>
        <end position="30"/>
    </location>
</feature>
<evidence type="ECO:0000313" key="8">
    <source>
        <dbReference type="EMBL" id="KPJ02746.1"/>
    </source>
</evidence>
<keyword evidence="9" id="KW-1185">Reference proteome</keyword>
<evidence type="ECO:0000259" key="7">
    <source>
        <dbReference type="Pfam" id="PF03600"/>
    </source>
</evidence>
<dbReference type="InterPro" id="IPR031312">
    <property type="entry name" value="Na/sul_symport_CS"/>
</dbReference>
<dbReference type="GO" id="GO:0022857">
    <property type="term" value="F:transmembrane transporter activity"/>
    <property type="evidence" value="ECO:0007669"/>
    <property type="project" value="UniProtKB-ARBA"/>
</dbReference>
<evidence type="ECO:0000256" key="6">
    <source>
        <dbReference type="SAM" id="Phobius"/>
    </source>
</evidence>
<keyword evidence="2" id="KW-0813">Transport</keyword>
<feature type="transmembrane region" description="Helical" evidence="6">
    <location>
        <begin position="379"/>
        <end position="397"/>
    </location>
</feature>
<dbReference type="PROSITE" id="PS01271">
    <property type="entry name" value="NA_SULFATE"/>
    <property type="match status" value="1"/>
</dbReference>
<dbReference type="EMBL" id="KQ459232">
    <property type="protein sequence ID" value="KPJ02746.1"/>
    <property type="molecule type" value="Genomic_DNA"/>
</dbReference>
<dbReference type="AlphaFoldDB" id="A0A194QH25"/>
<proteinExistence type="predicted"/>
<feature type="transmembrane region" description="Helical" evidence="6">
    <location>
        <begin position="198"/>
        <end position="217"/>
    </location>
</feature>
<feature type="transmembrane region" description="Helical" evidence="6">
    <location>
        <begin position="74"/>
        <end position="98"/>
    </location>
</feature>
<sequence length="445" mass="49446">MKIKLFLCNHWRGLICFLVPLLLIPVHFTIPTEDTIVMFLGSMFLAYAVEQSGLHKRLALCAVRTIGYSHYKLLFAMSFITMFISMWITNTAAATMMVPINFALLQVFEEQNILKIYEIGPDGENIASDITTCYFCASTFSATIGGIGTLVGTATNLVFKGLFNKPNSAAHKSSKITPDGVEAAKKSVEQEWRKLGRITFWEIMVIILFSLAIVLFFSRSPEIFLGWGNKIVQIFNLTDRKFVLDSAAVTIVCFLMLVMPSTTQFMEYFKSKESMNQPTGPIPSVLNWNIMDETMPYSFMFLLGGGFALSEAAKKEYSDLNGKIGQILKNLSFLPNFLIILLIIIFTSFITNFASNVAVCNVIAPIAMQLAKEIGVNPLWYNIAVGFTSSFCFLLPVGTPGNLVVQSAANIPTLKMRKGEVHLPEEGSYTRRKGKYPISTDCVGS</sequence>
<feature type="transmembrane region" description="Helical" evidence="6">
    <location>
        <begin position="242"/>
        <end position="259"/>
    </location>
</feature>
<organism evidence="8 9">
    <name type="scientific">Papilio xuthus</name>
    <name type="common">Asian swallowtail butterfly</name>
    <dbReference type="NCBI Taxonomy" id="66420"/>
    <lineage>
        <taxon>Eukaryota</taxon>
        <taxon>Metazoa</taxon>
        <taxon>Ecdysozoa</taxon>
        <taxon>Arthropoda</taxon>
        <taxon>Hexapoda</taxon>
        <taxon>Insecta</taxon>
        <taxon>Pterygota</taxon>
        <taxon>Neoptera</taxon>
        <taxon>Endopterygota</taxon>
        <taxon>Lepidoptera</taxon>
        <taxon>Glossata</taxon>
        <taxon>Ditrysia</taxon>
        <taxon>Papilionoidea</taxon>
        <taxon>Papilionidae</taxon>
        <taxon>Papilioninae</taxon>
        <taxon>Papilio</taxon>
    </lineage>
</organism>
<comment type="subcellular location">
    <subcellularLocation>
        <location evidence="1">Membrane</location>
        <topology evidence="1">Multi-pass membrane protein</topology>
    </subcellularLocation>
</comment>
<evidence type="ECO:0000256" key="2">
    <source>
        <dbReference type="ARBA" id="ARBA00022448"/>
    </source>
</evidence>
<dbReference type="GO" id="GO:0005886">
    <property type="term" value="C:plasma membrane"/>
    <property type="evidence" value="ECO:0007669"/>
    <property type="project" value="TreeGrafter"/>
</dbReference>
<dbReference type="InterPro" id="IPR004680">
    <property type="entry name" value="Cit_transptr-like_dom"/>
</dbReference>
<feature type="transmembrane region" description="Helical" evidence="6">
    <location>
        <begin position="333"/>
        <end position="359"/>
    </location>
</feature>
<gene>
    <name evidence="8" type="ORF">RR46_09949</name>
</gene>
<accession>A0A194QH25</accession>
<feature type="transmembrane region" description="Helical" evidence="6">
    <location>
        <begin position="36"/>
        <end position="54"/>
    </location>
</feature>
<evidence type="ECO:0000256" key="5">
    <source>
        <dbReference type="ARBA" id="ARBA00023136"/>
    </source>
</evidence>
<keyword evidence="4 6" id="KW-1133">Transmembrane helix</keyword>
<protein>
    <submittedName>
        <fullName evidence="8">Protein I'm not dead yet</fullName>
    </submittedName>
</protein>
<name>A0A194QH25_PAPXU</name>
<reference evidence="8 9" key="1">
    <citation type="journal article" date="2015" name="Nat. Commun.">
        <title>Outbred genome sequencing and CRISPR/Cas9 gene editing in butterflies.</title>
        <authorList>
            <person name="Li X."/>
            <person name="Fan D."/>
            <person name="Zhang W."/>
            <person name="Liu G."/>
            <person name="Zhang L."/>
            <person name="Zhao L."/>
            <person name="Fang X."/>
            <person name="Chen L."/>
            <person name="Dong Y."/>
            <person name="Chen Y."/>
            <person name="Ding Y."/>
            <person name="Zhao R."/>
            <person name="Feng M."/>
            <person name="Zhu Y."/>
            <person name="Feng Y."/>
            <person name="Jiang X."/>
            <person name="Zhu D."/>
            <person name="Xiang H."/>
            <person name="Feng X."/>
            <person name="Li S."/>
            <person name="Wang J."/>
            <person name="Zhang G."/>
            <person name="Kronforst M.R."/>
            <person name="Wang W."/>
        </authorList>
    </citation>
    <scope>NUCLEOTIDE SEQUENCE [LARGE SCALE GENOMIC DNA]</scope>
    <source>
        <strain evidence="8">Ya'a_city_454_Px</strain>
        <tissue evidence="8">Whole body</tissue>
    </source>
</reference>
<dbReference type="STRING" id="66420.A0A194QH25"/>
<dbReference type="PANTHER" id="PTHR10283">
    <property type="entry name" value="SOLUTE CARRIER FAMILY 13 MEMBER"/>
    <property type="match status" value="1"/>
</dbReference>
<feature type="domain" description="Citrate transporter-like" evidence="7">
    <location>
        <begin position="18"/>
        <end position="386"/>
    </location>
</feature>